<dbReference type="Proteomes" id="UP001224890">
    <property type="component" value="Unassembled WGS sequence"/>
</dbReference>
<feature type="compositionally biased region" description="Polar residues" evidence="1">
    <location>
        <begin position="62"/>
        <end position="83"/>
    </location>
</feature>
<accession>A0AAJ0ASB7</accession>
<dbReference type="GeneID" id="85451884"/>
<organism evidence="2 3">
    <name type="scientific">Colletotrichum godetiae</name>
    <dbReference type="NCBI Taxonomy" id="1209918"/>
    <lineage>
        <taxon>Eukaryota</taxon>
        <taxon>Fungi</taxon>
        <taxon>Dikarya</taxon>
        <taxon>Ascomycota</taxon>
        <taxon>Pezizomycotina</taxon>
        <taxon>Sordariomycetes</taxon>
        <taxon>Hypocreomycetidae</taxon>
        <taxon>Glomerellales</taxon>
        <taxon>Glomerellaceae</taxon>
        <taxon>Colletotrichum</taxon>
        <taxon>Colletotrichum acutatum species complex</taxon>
    </lineage>
</organism>
<comment type="caution">
    <text evidence="2">The sequence shown here is derived from an EMBL/GenBank/DDBJ whole genome shotgun (WGS) entry which is preliminary data.</text>
</comment>
<keyword evidence="3" id="KW-1185">Reference proteome</keyword>
<evidence type="ECO:0000313" key="2">
    <source>
        <dbReference type="EMBL" id="KAK1689481.1"/>
    </source>
</evidence>
<dbReference type="AlphaFoldDB" id="A0AAJ0ASB7"/>
<gene>
    <name evidence="2" type="ORF">BDP55DRAFT_409674</name>
</gene>
<dbReference type="RefSeq" id="XP_060433176.1">
    <property type="nucleotide sequence ID" value="XM_060567358.1"/>
</dbReference>
<dbReference type="EMBL" id="JAHMHR010000008">
    <property type="protein sequence ID" value="KAK1689481.1"/>
    <property type="molecule type" value="Genomic_DNA"/>
</dbReference>
<evidence type="ECO:0000313" key="3">
    <source>
        <dbReference type="Proteomes" id="UP001224890"/>
    </source>
</evidence>
<name>A0AAJ0ASB7_9PEZI</name>
<protein>
    <submittedName>
        <fullName evidence="2">Uncharacterized protein</fullName>
    </submittedName>
</protein>
<evidence type="ECO:0000256" key="1">
    <source>
        <dbReference type="SAM" id="MobiDB-lite"/>
    </source>
</evidence>
<reference evidence="2" key="1">
    <citation type="submission" date="2021-06" db="EMBL/GenBank/DDBJ databases">
        <title>Comparative genomics, transcriptomics and evolutionary studies reveal genomic signatures of adaptation to plant cell wall in hemibiotrophic fungi.</title>
        <authorList>
            <consortium name="DOE Joint Genome Institute"/>
            <person name="Baroncelli R."/>
            <person name="Diaz J.F."/>
            <person name="Benocci T."/>
            <person name="Peng M."/>
            <person name="Battaglia E."/>
            <person name="Haridas S."/>
            <person name="Andreopoulos W."/>
            <person name="Labutti K."/>
            <person name="Pangilinan J."/>
            <person name="Floch G.L."/>
            <person name="Makela M.R."/>
            <person name="Henrissat B."/>
            <person name="Grigoriev I.V."/>
            <person name="Crouch J.A."/>
            <person name="De Vries R.P."/>
            <person name="Sukno S.A."/>
            <person name="Thon M.R."/>
        </authorList>
    </citation>
    <scope>NUCLEOTIDE SEQUENCE</scope>
    <source>
        <strain evidence="2">CBS 193.32</strain>
    </source>
</reference>
<feature type="compositionally biased region" description="Basic and acidic residues" evidence="1">
    <location>
        <begin position="36"/>
        <end position="46"/>
    </location>
</feature>
<sequence length="122" mass="12954">MRPLQAISRSSLFAPTAAVIVLAGARLSGKPTAKRPSHDPRTESTESARTVHGVAQDASRPASWTLSPPKSLQNASSTSTSKQHLAEVGLDPRLTSSPGAGNHQIKFSTAVRAALHHQHHRQ</sequence>
<proteinExistence type="predicted"/>
<feature type="region of interest" description="Disordered" evidence="1">
    <location>
        <begin position="24"/>
        <end position="122"/>
    </location>
</feature>